<dbReference type="InterPro" id="IPR020846">
    <property type="entry name" value="MFS_dom"/>
</dbReference>
<feature type="transmembrane region" description="Helical" evidence="7">
    <location>
        <begin position="465"/>
        <end position="484"/>
    </location>
</feature>
<dbReference type="Gene3D" id="1.20.1250.20">
    <property type="entry name" value="MFS general substrate transporter like domains"/>
    <property type="match status" value="2"/>
</dbReference>
<proteinExistence type="inferred from homology"/>
<feature type="transmembrane region" description="Helical" evidence="7">
    <location>
        <begin position="326"/>
        <end position="348"/>
    </location>
</feature>
<dbReference type="CDD" id="cd17502">
    <property type="entry name" value="MFS_Azr1_MDR_like"/>
    <property type="match status" value="1"/>
</dbReference>
<keyword evidence="3 7" id="KW-0812">Transmembrane</keyword>
<feature type="transmembrane region" description="Helical" evidence="7">
    <location>
        <begin position="411"/>
        <end position="431"/>
    </location>
</feature>
<dbReference type="PANTHER" id="PTHR23501:SF198">
    <property type="entry name" value="AZOLE RESISTANCE PROTEIN 1-RELATED"/>
    <property type="match status" value="1"/>
</dbReference>
<feature type="domain" description="Major facilitator superfamily (MFS) profile" evidence="8">
    <location>
        <begin position="77"/>
        <end position="604"/>
    </location>
</feature>
<dbReference type="Proteomes" id="UP000236544">
    <property type="component" value="Unassembled WGS sequence"/>
</dbReference>
<feature type="compositionally biased region" description="Basic and acidic residues" evidence="6">
    <location>
        <begin position="20"/>
        <end position="35"/>
    </location>
</feature>
<dbReference type="InterPro" id="IPR011701">
    <property type="entry name" value="MFS"/>
</dbReference>
<evidence type="ECO:0000256" key="2">
    <source>
        <dbReference type="ARBA" id="ARBA00008335"/>
    </source>
</evidence>
<reference evidence="10" key="1">
    <citation type="submission" date="2015-10" db="EMBL/GenBank/DDBJ databases">
        <authorList>
            <person name="Devillers H."/>
        </authorList>
    </citation>
    <scope>NUCLEOTIDE SEQUENCE [LARGE SCALE GENOMIC DNA]</scope>
</reference>
<gene>
    <name evidence="9" type="ORF">LAQU0_S17e02388g</name>
</gene>
<dbReference type="GO" id="GO:0005886">
    <property type="term" value="C:plasma membrane"/>
    <property type="evidence" value="ECO:0007669"/>
    <property type="project" value="TreeGrafter"/>
</dbReference>
<dbReference type="GO" id="GO:0022857">
    <property type="term" value="F:transmembrane transporter activity"/>
    <property type="evidence" value="ECO:0007669"/>
    <property type="project" value="InterPro"/>
</dbReference>
<feature type="compositionally biased region" description="Polar residues" evidence="6">
    <location>
        <begin position="1"/>
        <end position="15"/>
    </location>
</feature>
<evidence type="ECO:0000256" key="3">
    <source>
        <dbReference type="ARBA" id="ARBA00022692"/>
    </source>
</evidence>
<keyword evidence="10" id="KW-1185">Reference proteome</keyword>
<feature type="transmembrane region" description="Helical" evidence="7">
    <location>
        <begin position="111"/>
        <end position="131"/>
    </location>
</feature>
<feature type="transmembrane region" description="Helical" evidence="7">
    <location>
        <begin position="232"/>
        <end position="250"/>
    </location>
</feature>
<dbReference type="AlphaFoldDB" id="A0A0P1L490"/>
<evidence type="ECO:0000259" key="8">
    <source>
        <dbReference type="PROSITE" id="PS50850"/>
    </source>
</evidence>
<dbReference type="PROSITE" id="PS50850">
    <property type="entry name" value="MFS"/>
    <property type="match status" value="1"/>
</dbReference>
<protein>
    <submittedName>
        <fullName evidence="9">LAQU0S17e02388g1_1</fullName>
    </submittedName>
</protein>
<feature type="transmembrane region" description="Helical" evidence="7">
    <location>
        <begin position="74"/>
        <end position="99"/>
    </location>
</feature>
<comment type="subcellular location">
    <subcellularLocation>
        <location evidence="1">Membrane</location>
        <topology evidence="1">Multi-pass membrane protein</topology>
    </subcellularLocation>
</comment>
<feature type="transmembrane region" description="Helical" evidence="7">
    <location>
        <begin position="204"/>
        <end position="226"/>
    </location>
</feature>
<dbReference type="OrthoDB" id="10021397at2759"/>
<dbReference type="Pfam" id="PF07690">
    <property type="entry name" value="MFS_1"/>
    <property type="match status" value="1"/>
</dbReference>
<dbReference type="SUPFAM" id="SSF103473">
    <property type="entry name" value="MFS general substrate transporter"/>
    <property type="match status" value="2"/>
</dbReference>
<keyword evidence="4 7" id="KW-1133">Transmembrane helix</keyword>
<feature type="transmembrane region" description="Helical" evidence="7">
    <location>
        <begin position="581"/>
        <end position="598"/>
    </location>
</feature>
<feature type="transmembrane region" description="Helical" evidence="7">
    <location>
        <begin position="293"/>
        <end position="314"/>
    </location>
</feature>
<feature type="transmembrane region" description="Helical" evidence="7">
    <location>
        <begin position="438"/>
        <end position="459"/>
    </location>
</feature>
<organism evidence="9 10">
    <name type="scientific">Lachancea quebecensis</name>
    <dbReference type="NCBI Taxonomy" id="1654605"/>
    <lineage>
        <taxon>Eukaryota</taxon>
        <taxon>Fungi</taxon>
        <taxon>Dikarya</taxon>
        <taxon>Ascomycota</taxon>
        <taxon>Saccharomycotina</taxon>
        <taxon>Saccharomycetes</taxon>
        <taxon>Saccharomycetales</taxon>
        <taxon>Saccharomycetaceae</taxon>
        <taxon>Lachancea</taxon>
    </lineage>
</organism>
<evidence type="ECO:0000313" key="9">
    <source>
        <dbReference type="EMBL" id="CUS24585.1"/>
    </source>
</evidence>
<feature type="region of interest" description="Disordered" evidence="6">
    <location>
        <begin position="1"/>
        <end position="40"/>
    </location>
</feature>
<evidence type="ECO:0000256" key="7">
    <source>
        <dbReference type="SAM" id="Phobius"/>
    </source>
</evidence>
<name>A0A0P1L490_9SACH</name>
<evidence type="ECO:0000313" key="10">
    <source>
        <dbReference type="Proteomes" id="UP000236544"/>
    </source>
</evidence>
<comment type="similarity">
    <text evidence="2">Belongs to the major facilitator superfamily.</text>
</comment>
<sequence>MSTRLNNQTMTSLSNGEAVEGTKEDIHEKVAEGSSERGYSAISGANSVAKDSENDQAAPSKPETAISPLTGLRFYVCFTSLALSLFLAALDILIVGTIMETVAAKFNGYSMTGWLVTGYNLPNALLSLLWGRFGTVAGFKTSMLLSIVIFEVGSLIAAAATSMNMLIGGRVISGIGGSGIQTLCFVITSTLVTDRTRGTAISILSCAFAVASVAGPFLGGAFATHVTWRWCFYINLPIGGLAFFFFLFSYNPNGENTLENFKILLGRIKRTSYSQLLTVSFCRKLFRTLVFKFDFFEFALSSAGFTLVLLGLTFGGNRYDWNSSTIIAYFVVGILLIIASFVYDFVVFDRVKPQTDRIPYLPLLSWNVISKPGVLVPNIANFCTCFSYNMQVVYIVQYFQLVWGDSAWKASIHLIAPVISTVITVLFCGIITRKTGHVKILLVVGGIVIPVASGILTLLGPNSSSSAKIGLLILPGISFGSVMNGSLLSSQLQIQKNHPLFRFDFIAVTTFNAFVKMLGMAFGGIMSNMIFTTSVRNELSKVKPPLPHSQSVDGLISWWYKNYAGKDSAEVRVFMNGIKDVFWAALGLAAIAAVACFCSSNKKVDIAKPERDEEKNEK</sequence>
<keyword evidence="5 7" id="KW-0472">Membrane</keyword>
<evidence type="ECO:0000256" key="5">
    <source>
        <dbReference type="ARBA" id="ARBA00023136"/>
    </source>
</evidence>
<dbReference type="EMBL" id="LN890555">
    <property type="protein sequence ID" value="CUS24585.1"/>
    <property type="molecule type" value="Genomic_DNA"/>
</dbReference>
<evidence type="ECO:0000256" key="6">
    <source>
        <dbReference type="SAM" id="MobiDB-lite"/>
    </source>
</evidence>
<evidence type="ECO:0000256" key="1">
    <source>
        <dbReference type="ARBA" id="ARBA00004141"/>
    </source>
</evidence>
<evidence type="ECO:0000256" key="4">
    <source>
        <dbReference type="ARBA" id="ARBA00022989"/>
    </source>
</evidence>
<dbReference type="InterPro" id="IPR036259">
    <property type="entry name" value="MFS_trans_sf"/>
</dbReference>
<feature type="transmembrane region" description="Helical" evidence="7">
    <location>
        <begin position="143"/>
        <end position="165"/>
    </location>
</feature>
<feature type="transmembrane region" description="Helical" evidence="7">
    <location>
        <begin position="171"/>
        <end position="192"/>
    </location>
</feature>
<dbReference type="FunFam" id="1.20.1250.20:FF:000373">
    <property type="entry name" value="Vacuolar basic amino acid transporter"/>
    <property type="match status" value="1"/>
</dbReference>
<feature type="transmembrane region" description="Helical" evidence="7">
    <location>
        <begin position="505"/>
        <end position="531"/>
    </location>
</feature>
<dbReference type="PANTHER" id="PTHR23501">
    <property type="entry name" value="MAJOR FACILITATOR SUPERFAMILY"/>
    <property type="match status" value="1"/>
</dbReference>
<accession>A0A0P1L490</accession>
<feature type="transmembrane region" description="Helical" evidence="7">
    <location>
        <begin position="379"/>
        <end position="399"/>
    </location>
</feature>